<gene>
    <name evidence="1" type="ORF">F993_01325</name>
</gene>
<evidence type="ECO:0000313" key="2">
    <source>
        <dbReference type="Proteomes" id="UP000013034"/>
    </source>
</evidence>
<reference evidence="1 2" key="1">
    <citation type="submission" date="2013-02" db="EMBL/GenBank/DDBJ databases">
        <title>The Genome Sequence of Acinetobacter sp. NIPH 809.</title>
        <authorList>
            <consortium name="The Broad Institute Genome Sequencing Platform"/>
            <consortium name="The Broad Institute Genome Sequencing Center for Infectious Disease"/>
            <person name="Cerqueira G."/>
            <person name="Feldgarden M."/>
            <person name="Courvalin P."/>
            <person name="Perichon B."/>
            <person name="Grillot-Courvalin C."/>
            <person name="Clermont D."/>
            <person name="Rocha E."/>
            <person name="Yoon E.-J."/>
            <person name="Nemec A."/>
            <person name="Walker B."/>
            <person name="Young S.K."/>
            <person name="Zeng Q."/>
            <person name="Gargeya S."/>
            <person name="Fitzgerald M."/>
            <person name="Haas B."/>
            <person name="Abouelleil A."/>
            <person name="Alvarado L."/>
            <person name="Arachchi H.M."/>
            <person name="Berlin A.M."/>
            <person name="Chapman S.B."/>
            <person name="Dewar J."/>
            <person name="Goldberg J."/>
            <person name="Griggs A."/>
            <person name="Gujja S."/>
            <person name="Hansen M."/>
            <person name="Howarth C."/>
            <person name="Imamovic A."/>
            <person name="Larimer J."/>
            <person name="McCowan C."/>
            <person name="Murphy C."/>
            <person name="Neiman D."/>
            <person name="Pearson M."/>
            <person name="Priest M."/>
            <person name="Roberts A."/>
            <person name="Saif S."/>
            <person name="Shea T."/>
            <person name="Sisk P."/>
            <person name="Sykes S."/>
            <person name="Wortman J."/>
            <person name="Nusbaum C."/>
            <person name="Birren B."/>
        </authorList>
    </citation>
    <scope>NUCLEOTIDE SEQUENCE [LARGE SCALE GENOMIC DNA]</scope>
    <source>
        <strain evidence="1 2">NIPH 809</strain>
    </source>
</reference>
<dbReference type="EMBL" id="APOI01000014">
    <property type="protein sequence ID" value="ENU24009.1"/>
    <property type="molecule type" value="Genomic_DNA"/>
</dbReference>
<accession>A0ABP2TNU1</accession>
<evidence type="ECO:0000313" key="1">
    <source>
        <dbReference type="EMBL" id="ENU24009.1"/>
    </source>
</evidence>
<dbReference type="InterPro" id="IPR018668">
    <property type="entry name" value="DNA-binding_VF530-like"/>
</dbReference>
<dbReference type="Gene3D" id="1.10.720.30">
    <property type="entry name" value="SAP domain"/>
    <property type="match status" value="1"/>
</dbReference>
<sequence>MMVSQNMVDLFMNASNDPLHGKKLADILDELLDYYGGFEGLSRKIEIRCFCIDPSVKSSLRFLRTTPWAREKVESLYLYVLRQKAKQKS</sequence>
<proteinExistence type="predicted"/>
<dbReference type="Proteomes" id="UP000013034">
    <property type="component" value="Unassembled WGS sequence"/>
</dbReference>
<evidence type="ECO:0008006" key="3">
    <source>
        <dbReference type="Google" id="ProtNLM"/>
    </source>
</evidence>
<protein>
    <recommendedName>
        <fullName evidence="3">DUF2132 domain-containing protein</fullName>
    </recommendedName>
</protein>
<dbReference type="Pfam" id="PF09905">
    <property type="entry name" value="VF530"/>
    <property type="match status" value="1"/>
</dbReference>
<comment type="caution">
    <text evidence="1">The sequence shown here is derived from an EMBL/GenBank/DDBJ whole genome shotgun (WGS) entry which is preliminary data.</text>
</comment>
<name>A0ABP2TNU1_9GAMM</name>
<keyword evidence="2" id="KW-1185">Reference proteome</keyword>
<organism evidence="1 2">
    <name type="scientific">Acinetobacter proteolyticus</name>
    <dbReference type="NCBI Taxonomy" id="1776741"/>
    <lineage>
        <taxon>Bacteria</taxon>
        <taxon>Pseudomonadati</taxon>
        <taxon>Pseudomonadota</taxon>
        <taxon>Gammaproteobacteria</taxon>
        <taxon>Moraxellales</taxon>
        <taxon>Moraxellaceae</taxon>
        <taxon>Acinetobacter</taxon>
    </lineage>
</organism>
<dbReference type="InterPro" id="IPR036361">
    <property type="entry name" value="SAP_dom_sf"/>
</dbReference>